<keyword evidence="2 5" id="KW-0812">Transmembrane</keyword>
<dbReference type="GO" id="GO:0016020">
    <property type="term" value="C:membrane"/>
    <property type="evidence" value="ECO:0007669"/>
    <property type="project" value="UniProtKB-SubCell"/>
</dbReference>
<evidence type="ECO:0000256" key="2">
    <source>
        <dbReference type="ARBA" id="ARBA00022692"/>
    </source>
</evidence>
<dbReference type="InParanoid" id="W4JPX3"/>
<dbReference type="HOGENOM" id="CLU_3014423_0_0_1"/>
<evidence type="ECO:0000256" key="3">
    <source>
        <dbReference type="ARBA" id="ARBA00022989"/>
    </source>
</evidence>
<dbReference type="KEGG" id="hir:HETIRDRAFT_330725"/>
<dbReference type="OrthoDB" id="5348404at2759"/>
<dbReference type="STRING" id="747525.W4JPX3"/>
<keyword evidence="4 5" id="KW-0472">Membrane</keyword>
<evidence type="ECO:0000313" key="6">
    <source>
        <dbReference type="EMBL" id="ETW75519.1"/>
    </source>
</evidence>
<dbReference type="RefSeq" id="XP_009552925.1">
    <property type="nucleotide sequence ID" value="XM_009554630.1"/>
</dbReference>
<organism evidence="6 7">
    <name type="scientific">Heterobasidion irregulare (strain TC 32-1)</name>
    <dbReference type="NCBI Taxonomy" id="747525"/>
    <lineage>
        <taxon>Eukaryota</taxon>
        <taxon>Fungi</taxon>
        <taxon>Dikarya</taxon>
        <taxon>Basidiomycota</taxon>
        <taxon>Agaricomycotina</taxon>
        <taxon>Agaricomycetes</taxon>
        <taxon>Russulales</taxon>
        <taxon>Bondarzewiaceae</taxon>
        <taxon>Heterobasidion</taxon>
        <taxon>Heterobasidion annosum species complex</taxon>
    </lineage>
</organism>
<proteinExistence type="predicted"/>
<reference evidence="6 7" key="1">
    <citation type="journal article" date="2012" name="New Phytol.">
        <title>Insight into trade-off between wood decay and parasitism from the genome of a fungal forest pathogen.</title>
        <authorList>
            <person name="Olson A."/>
            <person name="Aerts A."/>
            <person name="Asiegbu F."/>
            <person name="Belbahri L."/>
            <person name="Bouzid O."/>
            <person name="Broberg A."/>
            <person name="Canback B."/>
            <person name="Coutinho P.M."/>
            <person name="Cullen D."/>
            <person name="Dalman K."/>
            <person name="Deflorio G."/>
            <person name="van Diepen L.T."/>
            <person name="Dunand C."/>
            <person name="Duplessis S."/>
            <person name="Durling M."/>
            <person name="Gonthier P."/>
            <person name="Grimwood J."/>
            <person name="Fossdal C.G."/>
            <person name="Hansson D."/>
            <person name="Henrissat B."/>
            <person name="Hietala A."/>
            <person name="Himmelstrand K."/>
            <person name="Hoffmeister D."/>
            <person name="Hogberg N."/>
            <person name="James T.Y."/>
            <person name="Karlsson M."/>
            <person name="Kohler A."/>
            <person name="Kues U."/>
            <person name="Lee Y.H."/>
            <person name="Lin Y.C."/>
            <person name="Lind M."/>
            <person name="Lindquist E."/>
            <person name="Lombard V."/>
            <person name="Lucas S."/>
            <person name="Lunden K."/>
            <person name="Morin E."/>
            <person name="Murat C."/>
            <person name="Park J."/>
            <person name="Raffaello T."/>
            <person name="Rouze P."/>
            <person name="Salamov A."/>
            <person name="Schmutz J."/>
            <person name="Solheim H."/>
            <person name="Stahlberg J."/>
            <person name="Velez H."/>
            <person name="de Vries R.P."/>
            <person name="Wiebenga A."/>
            <person name="Woodward S."/>
            <person name="Yakovlev I."/>
            <person name="Garbelotto M."/>
            <person name="Martin F."/>
            <person name="Grigoriev I.V."/>
            <person name="Stenlid J."/>
        </authorList>
    </citation>
    <scope>NUCLEOTIDE SEQUENCE [LARGE SCALE GENOMIC DNA]</scope>
    <source>
        <strain evidence="6 7">TC 32-1</strain>
    </source>
</reference>
<keyword evidence="3 5" id="KW-1133">Transmembrane helix</keyword>
<dbReference type="Proteomes" id="UP000030671">
    <property type="component" value="Unassembled WGS sequence"/>
</dbReference>
<feature type="transmembrane region" description="Helical" evidence="5">
    <location>
        <begin position="23"/>
        <end position="46"/>
    </location>
</feature>
<evidence type="ECO:0000313" key="7">
    <source>
        <dbReference type="Proteomes" id="UP000030671"/>
    </source>
</evidence>
<accession>W4JPX3</accession>
<keyword evidence="7" id="KW-1185">Reference proteome</keyword>
<evidence type="ECO:0000256" key="4">
    <source>
        <dbReference type="ARBA" id="ARBA00023136"/>
    </source>
</evidence>
<dbReference type="AlphaFoldDB" id="W4JPX3"/>
<name>W4JPX3_HETIT</name>
<sequence length="56" mass="5757">MASFKAKAADVGGGSGSALSPTLLIVSGLATVVATLVSAISIYLHLKNYRKPILQR</sequence>
<dbReference type="InterPro" id="IPR005178">
    <property type="entry name" value="Ostalpha/TMEM184C"/>
</dbReference>
<evidence type="ECO:0000256" key="1">
    <source>
        <dbReference type="ARBA" id="ARBA00004141"/>
    </source>
</evidence>
<gene>
    <name evidence="6" type="ORF">HETIRDRAFT_330725</name>
</gene>
<dbReference type="GeneID" id="20671607"/>
<dbReference type="EMBL" id="KI925466">
    <property type="protein sequence ID" value="ETW75519.1"/>
    <property type="molecule type" value="Genomic_DNA"/>
</dbReference>
<evidence type="ECO:0000256" key="5">
    <source>
        <dbReference type="SAM" id="Phobius"/>
    </source>
</evidence>
<dbReference type="Pfam" id="PF03619">
    <property type="entry name" value="Solute_trans_a"/>
    <property type="match status" value="1"/>
</dbReference>
<protein>
    <submittedName>
        <fullName evidence="6">Uncharacterized protein</fullName>
    </submittedName>
</protein>
<comment type="subcellular location">
    <subcellularLocation>
        <location evidence="1">Membrane</location>
        <topology evidence="1">Multi-pass membrane protein</topology>
    </subcellularLocation>
</comment>